<feature type="domain" description="DUF569" evidence="1">
    <location>
        <begin position="20"/>
        <end position="166"/>
    </location>
</feature>
<proteinExistence type="predicted"/>
<evidence type="ECO:0000313" key="4">
    <source>
        <dbReference type="Proteomes" id="UP000324897"/>
    </source>
</evidence>
<gene>
    <name evidence="3" type="ORF">EJB05_04820</name>
</gene>
<dbReference type="SUPFAM" id="SSF50405">
    <property type="entry name" value="Actin-crosslinking proteins"/>
    <property type="match status" value="1"/>
</dbReference>
<sequence length="324" mass="35737">MCVSPAGGLAPAATEQIAPFEDGQYVRLVNRGRGGYLFADETGRGVSVDRRRGMVNTAWAVQILRTPTAAHVLLRGAYGRYLAVTNHAPPRPGHVGFYVAQCVFEYPDDHHIEWWTAPGNRGSVLLLHGTAGGLRALRANGRYQWWKTGVTAEAVNFSRITSMMEWEVEVIPMTVERPPYQLRPPSAAIQWHEGCQEEVDITFARADNNGSFERQGWTCMTFNGRSLTQLGNEIADQMGRGGEEFKDMTLFVIGGQLGQPTPLLTDLPLRDDPVTIVVFRVGTPEGTFSILLLELGNRSAVVVAFNHILHDGHDALRFPDLAAE</sequence>
<dbReference type="Gramene" id="TVU45335">
    <property type="protein sequence ID" value="TVU45335"/>
    <property type="gene ID" value="EJB05_04820"/>
</dbReference>
<dbReference type="AlphaFoldDB" id="A0A5J9WBQ2"/>
<dbReference type="Proteomes" id="UP000324897">
    <property type="component" value="Chromosome 5"/>
</dbReference>
<evidence type="ECO:0000259" key="1">
    <source>
        <dbReference type="Pfam" id="PF04601"/>
    </source>
</evidence>
<dbReference type="InterPro" id="IPR007679">
    <property type="entry name" value="DUF569"/>
</dbReference>
<accession>A0A5J9WBQ2</accession>
<dbReference type="EMBL" id="RWGY01000004">
    <property type="protein sequence ID" value="TVU45335.1"/>
    <property type="molecule type" value="Genomic_DNA"/>
</dbReference>
<protein>
    <submittedName>
        <fullName evidence="3">Uncharacterized protein</fullName>
    </submittedName>
</protein>
<feature type="domain" description="DUF569" evidence="2">
    <location>
        <begin position="200"/>
        <end position="279"/>
    </location>
</feature>
<evidence type="ECO:0000313" key="3">
    <source>
        <dbReference type="EMBL" id="TVU45335.1"/>
    </source>
</evidence>
<dbReference type="InterPro" id="IPR008999">
    <property type="entry name" value="Actin-crosslinking"/>
</dbReference>
<dbReference type="PANTHER" id="PTHR31205:SF4">
    <property type="entry name" value="DUF569 DOMAIN-CONTAINING PROTEIN"/>
    <property type="match status" value="1"/>
</dbReference>
<organism evidence="3 4">
    <name type="scientific">Eragrostis curvula</name>
    <name type="common">weeping love grass</name>
    <dbReference type="NCBI Taxonomy" id="38414"/>
    <lineage>
        <taxon>Eukaryota</taxon>
        <taxon>Viridiplantae</taxon>
        <taxon>Streptophyta</taxon>
        <taxon>Embryophyta</taxon>
        <taxon>Tracheophyta</taxon>
        <taxon>Spermatophyta</taxon>
        <taxon>Magnoliopsida</taxon>
        <taxon>Liliopsida</taxon>
        <taxon>Poales</taxon>
        <taxon>Poaceae</taxon>
        <taxon>PACMAD clade</taxon>
        <taxon>Chloridoideae</taxon>
        <taxon>Eragrostideae</taxon>
        <taxon>Eragrostidinae</taxon>
        <taxon>Eragrostis</taxon>
    </lineage>
</organism>
<dbReference type="InterPro" id="IPR054726">
    <property type="entry name" value="Ubiq_DUF569-assoc"/>
</dbReference>
<reference evidence="3 4" key="1">
    <citation type="journal article" date="2019" name="Sci. Rep.">
        <title>A high-quality genome of Eragrostis curvula grass provides insights into Poaceae evolution and supports new strategies to enhance forage quality.</title>
        <authorList>
            <person name="Carballo J."/>
            <person name="Santos B.A.C.M."/>
            <person name="Zappacosta D."/>
            <person name="Garbus I."/>
            <person name="Selva J.P."/>
            <person name="Gallo C.A."/>
            <person name="Diaz A."/>
            <person name="Albertini E."/>
            <person name="Caccamo M."/>
            <person name="Echenique V."/>
        </authorList>
    </citation>
    <scope>NUCLEOTIDE SEQUENCE [LARGE SCALE GENOMIC DNA]</scope>
    <source>
        <strain evidence="4">cv. Victoria</strain>
        <tissue evidence="3">Leaf</tissue>
    </source>
</reference>
<evidence type="ECO:0000259" key="2">
    <source>
        <dbReference type="Pfam" id="PF22932"/>
    </source>
</evidence>
<dbReference type="PANTHER" id="PTHR31205">
    <property type="entry name" value="ACTIN CROSS-LINKING PROTEIN (DUF569)"/>
    <property type="match status" value="1"/>
</dbReference>
<comment type="caution">
    <text evidence="3">The sequence shown here is derived from an EMBL/GenBank/DDBJ whole genome shotgun (WGS) entry which is preliminary data.</text>
</comment>
<dbReference type="OrthoDB" id="650916at2759"/>
<name>A0A5J9WBQ2_9POAL</name>
<dbReference type="Pfam" id="PF04601">
    <property type="entry name" value="DUF569"/>
    <property type="match status" value="1"/>
</dbReference>
<dbReference type="Pfam" id="PF22932">
    <property type="entry name" value="Ubiq_DUF_assoc"/>
    <property type="match status" value="1"/>
</dbReference>
<keyword evidence="4" id="KW-1185">Reference proteome</keyword>
<dbReference type="CDD" id="cd23340">
    <property type="entry name" value="beta-trefoil_FSCN_ACP-like"/>
    <property type="match status" value="1"/>
</dbReference>